<dbReference type="EMBL" id="JASWJB010000010">
    <property type="protein sequence ID" value="KAK2612901.1"/>
    <property type="molecule type" value="Genomic_DNA"/>
</dbReference>
<evidence type="ECO:0000313" key="8">
    <source>
        <dbReference type="Proteomes" id="UP001251528"/>
    </source>
</evidence>
<feature type="compositionally biased region" description="Low complexity" evidence="5">
    <location>
        <begin position="497"/>
        <end position="510"/>
    </location>
</feature>
<proteinExistence type="predicted"/>
<feature type="region of interest" description="Disordered" evidence="5">
    <location>
        <begin position="314"/>
        <end position="333"/>
    </location>
</feature>
<evidence type="ECO:0000256" key="5">
    <source>
        <dbReference type="SAM" id="MobiDB-lite"/>
    </source>
</evidence>
<gene>
    <name evidence="7" type="ORF">QQS21_001012</name>
</gene>
<comment type="subcellular location">
    <subcellularLocation>
        <location evidence="1">Cytoplasm</location>
    </subcellularLocation>
</comment>
<dbReference type="GO" id="GO:0015031">
    <property type="term" value="P:protein transport"/>
    <property type="evidence" value="ECO:0007669"/>
    <property type="project" value="UniProtKB-KW"/>
</dbReference>
<keyword evidence="3" id="KW-0963">Cytoplasm</keyword>
<dbReference type="PANTHER" id="PTHR12894:SF27">
    <property type="entry name" value="TRANSFORMING GROWTH FACTOR-BETA RECEPTOR-ASSOCIATED PROTEIN 1"/>
    <property type="match status" value="1"/>
</dbReference>
<dbReference type="GO" id="GO:0005737">
    <property type="term" value="C:cytoplasm"/>
    <property type="evidence" value="ECO:0007669"/>
    <property type="project" value="UniProtKB-SubCell"/>
</dbReference>
<organism evidence="7 8">
    <name type="scientific">Conoideocrella luteorostrata</name>
    <dbReference type="NCBI Taxonomy" id="1105319"/>
    <lineage>
        <taxon>Eukaryota</taxon>
        <taxon>Fungi</taxon>
        <taxon>Dikarya</taxon>
        <taxon>Ascomycota</taxon>
        <taxon>Pezizomycotina</taxon>
        <taxon>Sordariomycetes</taxon>
        <taxon>Hypocreomycetidae</taxon>
        <taxon>Hypocreales</taxon>
        <taxon>Clavicipitaceae</taxon>
        <taxon>Conoideocrella</taxon>
    </lineage>
</organism>
<protein>
    <recommendedName>
        <fullName evidence="6">CNH domain-containing protein</fullName>
    </recommendedName>
</protein>
<dbReference type="InterPro" id="IPR001180">
    <property type="entry name" value="CNH_dom"/>
</dbReference>
<comment type="caution">
    <text evidence="7">The sequence shown here is derived from an EMBL/GenBank/DDBJ whole genome shotgun (WGS) entry which is preliminary data.</text>
</comment>
<dbReference type="GO" id="GO:0006914">
    <property type="term" value="P:autophagy"/>
    <property type="evidence" value="ECO:0007669"/>
    <property type="project" value="TreeGrafter"/>
</dbReference>
<evidence type="ECO:0000256" key="2">
    <source>
        <dbReference type="ARBA" id="ARBA00022448"/>
    </source>
</evidence>
<keyword evidence="4" id="KW-0653">Protein transport</keyword>
<evidence type="ECO:0000259" key="6">
    <source>
        <dbReference type="PROSITE" id="PS50219"/>
    </source>
</evidence>
<accession>A0AAJ0G3M5</accession>
<feature type="region of interest" description="Disordered" evidence="5">
    <location>
        <begin position="519"/>
        <end position="538"/>
    </location>
</feature>
<feature type="compositionally biased region" description="Polar residues" evidence="5">
    <location>
        <begin position="282"/>
        <end position="291"/>
    </location>
</feature>
<name>A0AAJ0G3M5_9HYPO</name>
<feature type="compositionally biased region" description="Polar residues" evidence="5">
    <location>
        <begin position="266"/>
        <end position="275"/>
    </location>
</feature>
<feature type="compositionally biased region" description="Polar residues" evidence="5">
    <location>
        <begin position="324"/>
        <end position="333"/>
    </location>
</feature>
<dbReference type="AlphaFoldDB" id="A0AAJ0G3M5"/>
<evidence type="ECO:0000256" key="4">
    <source>
        <dbReference type="ARBA" id="ARBA00022927"/>
    </source>
</evidence>
<keyword evidence="2" id="KW-0813">Transport</keyword>
<reference evidence="7" key="1">
    <citation type="submission" date="2023-06" db="EMBL/GenBank/DDBJ databases">
        <title>Conoideocrella luteorostrata (Hypocreales: Clavicipitaceae), a potential biocontrol fungus for elongate hemlock scale in United States Christmas tree production areas.</title>
        <authorList>
            <person name="Barrett H."/>
            <person name="Lovett B."/>
            <person name="Macias A.M."/>
            <person name="Stajich J.E."/>
            <person name="Kasson M.T."/>
        </authorList>
    </citation>
    <scope>NUCLEOTIDE SEQUENCE</scope>
    <source>
        <strain evidence="7">ARSEF 14590</strain>
    </source>
</reference>
<feature type="region of interest" description="Disordered" evidence="5">
    <location>
        <begin position="491"/>
        <end position="510"/>
    </location>
</feature>
<evidence type="ECO:0000256" key="3">
    <source>
        <dbReference type="ARBA" id="ARBA00022490"/>
    </source>
</evidence>
<evidence type="ECO:0000313" key="7">
    <source>
        <dbReference type="EMBL" id="KAK2612901.1"/>
    </source>
</evidence>
<dbReference type="PANTHER" id="PTHR12894">
    <property type="entry name" value="CNH DOMAIN CONTAINING"/>
    <property type="match status" value="1"/>
</dbReference>
<evidence type="ECO:0000256" key="1">
    <source>
        <dbReference type="ARBA" id="ARBA00004496"/>
    </source>
</evidence>
<dbReference type="GO" id="GO:0016020">
    <property type="term" value="C:membrane"/>
    <property type="evidence" value="ECO:0007669"/>
    <property type="project" value="TreeGrafter"/>
</dbReference>
<keyword evidence="8" id="KW-1185">Reference proteome</keyword>
<feature type="domain" description="CNH" evidence="6">
    <location>
        <begin position="41"/>
        <end position="439"/>
    </location>
</feature>
<dbReference type="InterPro" id="IPR032914">
    <property type="entry name" value="Vam6/VPS39/TRAP1"/>
</dbReference>
<sequence length="1175" mass="130907">MESQAVGLVPRVEPLAGEDGPYILRPLLEDISLSADGSDPDVKINCVEYYDGNLYIGTSASEVLHFVQIPPDPNDLIGRPVYIPASRLSPVSLDSSSQITGGPGVQEIVLLPRVGKACVLCNSTAAFYSLPELSPVSGISVVKNCSWIGGTDLNENTFSGNPVGTAGNDATLLLSLKSKIQVVRLADKVLEAPKVTFAGSVSSVRRDSIACVADSRSYALLDIHRRLTIPLMSISTLEETPPDDVGKVQPVHEAATDTIVQSGYSKAGIRNNTISTHRRTPSKISDNSNLPQLLPPEPSKSPQPQADLEQTTLQTDKPLPTAPTDDTSTPQNVGQKLLLNSMGLRPHIVSPNPEEFLLVIGTKISEPGVGMFVSLDGEPTRATVQFDKYPEQIVVDGGNLDMASSHAGFGEQEEGHVIASIRKDYPTGPRFGLEIQHMNAGQEVNPEKYWLEAKAFPFTGQPYGLRTLIGRQQIRLDEIVSKLSQKRFTPFPGPLEASTSSLKSSDSRTALSMERLSNEKELFERDDSQDDDSLPEGWESIRNHEGEEFARRLASAETRLLVWNGNRIWWAIRNPLIIQLDTMLDGACTSGQMASIDRRPLYSILKRIRSQDARTELEYMSLDYLRQKAGLVLLMGILSAAQTPEIADSELNALEEILVDSKLDPRVVLSFIPGVRNDIIESRRGIWIYAGVKKIAESFLRSVTFQTSTKEALQDIELRTMQFLQRFLSAWRKMKGFGSVPDENEVFRTVDAALLIVLLELDQRSPKCSLKDGAVRSKLNDLVDNGVDCFERAVNILESYHRLFVLSRLYQSRKMAGAVLTTWKRIIEGEEDRMHEFHDGEQRVRDYLKKISSRVLVQEYGVWLANRNPRLGVQVFAEDEGRAPRFEPTEAAEILRAEAPDAVKYYLEHLVFDKGLTSYVGELLKYYLDVVVEDLRSSTTSREAVMAAYDAYRALQTPKPTYHHFLTKNAPADDEVWKSRLRLLQLLSGPQEYDATAIAQRIKSLPEDLLVPETIILAGRQHRHEEALRLLVHKLGDYDTAVAYCLRGRSSIYSRPQVRRRGDSIPELDQQRRLFQVVLHEFLTIVDVSDRVEQTGALLERFGGWFNVEDVLRLVPDTWSVDVIAGFLAGALRRLVCEKNESTVKRALSGAENLRVNYNLVIGVTEKGPSIEAQN</sequence>
<dbReference type="Proteomes" id="UP001251528">
    <property type="component" value="Unassembled WGS sequence"/>
</dbReference>
<feature type="region of interest" description="Disordered" evidence="5">
    <location>
        <begin position="266"/>
        <end position="307"/>
    </location>
</feature>
<dbReference type="PROSITE" id="PS50219">
    <property type="entry name" value="CNH"/>
    <property type="match status" value="1"/>
</dbReference>
<dbReference type="GO" id="GO:0034058">
    <property type="term" value="P:endosomal vesicle fusion"/>
    <property type="evidence" value="ECO:0007669"/>
    <property type="project" value="TreeGrafter"/>
</dbReference>